<proteinExistence type="predicted"/>
<sequence length="59" mass="7011">MSQTKSYFQVLAKPEEFKDAEKKLLYQIKMDESEMTPQKAREMMSTFEAIWNIKASFNI</sequence>
<evidence type="ECO:0000313" key="2">
    <source>
        <dbReference type="Proteomes" id="UP000319438"/>
    </source>
</evidence>
<name>A0A0N9PMF9_9VIRU</name>
<protein>
    <submittedName>
        <fullName evidence="1">Uncharacterized protein</fullName>
    </submittedName>
</protein>
<dbReference type="Proteomes" id="UP000319438">
    <property type="component" value="Segment"/>
</dbReference>
<organism evidence="1 2">
    <name type="scientific">Port-miou virus</name>
    <dbReference type="NCBI Taxonomy" id="1733873"/>
    <lineage>
        <taxon>Viruses</taxon>
        <taxon>Varidnaviria</taxon>
        <taxon>Bamfordvirae</taxon>
        <taxon>Nucleocytoviricota</taxon>
        <taxon>Megaviricetes</taxon>
        <taxon>Pimascovirales</taxon>
        <taxon>Pimascovirales incertae sedis</taxon>
        <taxon>Marseilleviridae</taxon>
        <taxon>Losannavirus</taxon>
        <taxon>Losannavirus lausannense</taxon>
        <taxon>Lausannevirus</taxon>
    </lineage>
</organism>
<evidence type="ECO:0000313" key="1">
    <source>
        <dbReference type="EMBL" id="ALH07037.1"/>
    </source>
</evidence>
<accession>A0A0N9PMF9</accession>
<dbReference type="EMBL" id="KT428292">
    <property type="protein sequence ID" value="ALH07037.1"/>
    <property type="molecule type" value="Genomic_DNA"/>
</dbReference>
<reference evidence="1" key="1">
    <citation type="journal article" date="2015" name="Genome Announc.">
        <title>Complete Genome Sequence of a New Member of the Marseilleviridae Recovered from the Brackish Submarine Spring in the Cassis Port-Miou Calanque, France.</title>
        <authorList>
            <person name="Doutre G."/>
            <person name="Arfib B."/>
            <person name="Rochette P."/>
            <person name="Claverie J.M."/>
            <person name="Bonin P."/>
            <person name="Abergel C."/>
        </authorList>
    </citation>
    <scope>NUCLEOTIDE SEQUENCE [LARGE SCALE GENOMIC DNA]</scope>
    <source>
        <strain evidence="1">1</strain>
    </source>
</reference>
<gene>
    <name evidence="1" type="ORF">PMV_339</name>
</gene>